<dbReference type="EC" id="1.-.-.-" evidence="6"/>
<evidence type="ECO:0000256" key="5">
    <source>
        <dbReference type="ARBA" id="ARBA00023002"/>
    </source>
</evidence>
<dbReference type="GO" id="GO:0004499">
    <property type="term" value="F:N,N-dimethylaniline monooxygenase activity"/>
    <property type="evidence" value="ECO:0007669"/>
    <property type="project" value="InterPro"/>
</dbReference>
<keyword evidence="2 6" id="KW-0285">Flavoprotein</keyword>
<accession>A0A7R9M7R9</accession>
<feature type="transmembrane region" description="Helical" evidence="7">
    <location>
        <begin position="89"/>
        <end position="111"/>
    </location>
</feature>
<name>A0A7R9M7R9_9ACAR</name>
<evidence type="ECO:0000313" key="9">
    <source>
        <dbReference type="Proteomes" id="UP000728032"/>
    </source>
</evidence>
<dbReference type="GO" id="GO:0050661">
    <property type="term" value="F:NADP binding"/>
    <property type="evidence" value="ECO:0007669"/>
    <property type="project" value="InterPro"/>
</dbReference>
<reference evidence="8" key="1">
    <citation type="submission" date="2020-11" db="EMBL/GenBank/DDBJ databases">
        <authorList>
            <person name="Tran Van P."/>
        </authorList>
    </citation>
    <scope>NUCLEOTIDE SEQUENCE</scope>
</reference>
<dbReference type="EMBL" id="CAJPVJ010007165">
    <property type="protein sequence ID" value="CAG2171037.1"/>
    <property type="molecule type" value="Genomic_DNA"/>
</dbReference>
<dbReference type="InterPro" id="IPR050346">
    <property type="entry name" value="FMO-like"/>
</dbReference>
<evidence type="ECO:0000256" key="6">
    <source>
        <dbReference type="RuleBase" id="RU361177"/>
    </source>
</evidence>
<dbReference type="PRINTS" id="PR00370">
    <property type="entry name" value="FMOXYGENASE"/>
</dbReference>
<evidence type="ECO:0000256" key="3">
    <source>
        <dbReference type="ARBA" id="ARBA00022827"/>
    </source>
</evidence>
<dbReference type="Proteomes" id="UP000728032">
    <property type="component" value="Unassembled WGS sequence"/>
</dbReference>
<dbReference type="SUPFAM" id="SSF51905">
    <property type="entry name" value="FAD/NAD(P)-binding domain"/>
    <property type="match status" value="1"/>
</dbReference>
<keyword evidence="7" id="KW-1133">Transmembrane helix</keyword>
<protein>
    <recommendedName>
        <fullName evidence="6">Flavin-containing monooxygenase</fullName>
        <ecNumber evidence="6">1.-.-.-</ecNumber>
    </recommendedName>
</protein>
<dbReference type="InterPro" id="IPR036188">
    <property type="entry name" value="FAD/NAD-bd_sf"/>
</dbReference>
<proteinExistence type="inferred from homology"/>
<keyword evidence="3 6" id="KW-0274">FAD</keyword>
<evidence type="ECO:0000256" key="7">
    <source>
        <dbReference type="SAM" id="Phobius"/>
    </source>
</evidence>
<dbReference type="Pfam" id="PF00743">
    <property type="entry name" value="FMO-like"/>
    <property type="match status" value="1"/>
</dbReference>
<dbReference type="OrthoDB" id="6428144at2759"/>
<keyword evidence="5 6" id="KW-0560">Oxidoreductase</keyword>
<evidence type="ECO:0000256" key="4">
    <source>
        <dbReference type="ARBA" id="ARBA00022857"/>
    </source>
</evidence>
<dbReference type="InterPro" id="IPR020946">
    <property type="entry name" value="Flavin_mOase-like"/>
</dbReference>
<dbReference type="GO" id="GO:0050660">
    <property type="term" value="F:flavin adenine dinucleotide binding"/>
    <property type="evidence" value="ECO:0007669"/>
    <property type="project" value="InterPro"/>
</dbReference>
<evidence type="ECO:0000313" key="8">
    <source>
        <dbReference type="EMBL" id="CAD7653850.1"/>
    </source>
</evidence>
<dbReference type="PANTHER" id="PTHR23023">
    <property type="entry name" value="DIMETHYLANILINE MONOOXYGENASE"/>
    <property type="match status" value="1"/>
</dbReference>
<comment type="similarity">
    <text evidence="1 6">Belongs to the FMO family.</text>
</comment>
<dbReference type="PIRSF" id="PIRSF000332">
    <property type="entry name" value="FMO"/>
    <property type="match status" value="1"/>
</dbReference>
<evidence type="ECO:0000256" key="2">
    <source>
        <dbReference type="ARBA" id="ARBA00022630"/>
    </source>
</evidence>
<gene>
    <name evidence="8" type="ORF">ONB1V03_LOCUS10503</name>
</gene>
<dbReference type="Gene3D" id="3.50.50.60">
    <property type="entry name" value="FAD/NAD(P)-binding domain"/>
    <property type="match status" value="1"/>
</dbReference>
<keyword evidence="6" id="KW-0503">Monooxygenase</keyword>
<dbReference type="InterPro" id="IPR000960">
    <property type="entry name" value="Flavin_mOase"/>
</dbReference>
<sequence length="292" mass="32695">MAAKRIAMIGAGNSGMGAFNACREQGFDVVVYEKTDQICGLWLYRDEELEGSASIMRSTIINTSKAITLFSDFPAPKHFPNYMHNTKMAFIYSLLHYWYILALAEYLTLYAEESGFKAHVRRLTVRDTNNDRLIHEVFDGVMVCTGHNNKPSMPTYENQHLFKGLLMHSHAFKEKKAFAGKRVVVVGIGGSGGDIAVELSNVCPIVNIPIDSHRELGHSPGGHKGNPFDAVMTRANAVVEGYLNMRFDHKLYGLKPKHRFLSKQILINDDLPKKIMTGSVVIKGDIQEFTEN</sequence>
<keyword evidence="4" id="KW-0521">NADP</keyword>
<organism evidence="8">
    <name type="scientific">Oppiella nova</name>
    <dbReference type="NCBI Taxonomy" id="334625"/>
    <lineage>
        <taxon>Eukaryota</taxon>
        <taxon>Metazoa</taxon>
        <taxon>Ecdysozoa</taxon>
        <taxon>Arthropoda</taxon>
        <taxon>Chelicerata</taxon>
        <taxon>Arachnida</taxon>
        <taxon>Acari</taxon>
        <taxon>Acariformes</taxon>
        <taxon>Sarcoptiformes</taxon>
        <taxon>Oribatida</taxon>
        <taxon>Brachypylina</taxon>
        <taxon>Oppioidea</taxon>
        <taxon>Oppiidae</taxon>
        <taxon>Oppiella</taxon>
    </lineage>
</organism>
<comment type="cofactor">
    <cofactor evidence="6">
        <name>FAD</name>
        <dbReference type="ChEBI" id="CHEBI:57692"/>
    </cofactor>
</comment>
<keyword evidence="9" id="KW-1185">Reference proteome</keyword>
<dbReference type="EMBL" id="OC921990">
    <property type="protein sequence ID" value="CAD7653850.1"/>
    <property type="molecule type" value="Genomic_DNA"/>
</dbReference>
<keyword evidence="7" id="KW-0472">Membrane</keyword>
<dbReference type="AlphaFoldDB" id="A0A7R9M7R9"/>
<evidence type="ECO:0000256" key="1">
    <source>
        <dbReference type="ARBA" id="ARBA00009183"/>
    </source>
</evidence>
<keyword evidence="7" id="KW-0812">Transmembrane</keyword>